<dbReference type="InterPro" id="IPR013149">
    <property type="entry name" value="ADH-like_C"/>
</dbReference>
<accession>A0ABY4HUG3</accession>
<name>A0ABY4HUG3_CHIFI</name>
<sequence>METMQQQSAATVIYNREARMKSYHVQYGDGLESLSVKEHPIPQPGPEEVLLRIHANSLSYRDLMIFKGSYPLPVKPDVVAVSDGAGEVVATGANVTRTKPGDRVAVQMFPYWTDGPFALEHAAQIGGSLDGLLTEYAIVSEEAVVHIPAHLSYEEAATLPCAALTAWNALTGGKALQAGQTVLTLGSGGVSLFAIQFAKMMGAFVIATTSSEEKAQRLKALGADDVINYRTRPDWHDRVRELTNGRGVDQIVEVTGGTLEQSIQSVAIEGQINFVGRLDAGAQTININMLFRSCASVRVVAVGSRAQFIAMNTAIEANQLHPVIDKVFPFEEAADAFRYLQEGKYFGKVVISQRHVNR</sequence>
<dbReference type="InterPro" id="IPR052711">
    <property type="entry name" value="Zinc_ADH-like"/>
</dbReference>
<dbReference type="PANTHER" id="PTHR45033:SF2">
    <property type="entry name" value="ZINC-TYPE ALCOHOL DEHYDROGENASE-LIKE PROTEIN C1773.06C"/>
    <property type="match status" value="1"/>
</dbReference>
<dbReference type="InterPro" id="IPR020843">
    <property type="entry name" value="ER"/>
</dbReference>
<dbReference type="SUPFAM" id="SSF50129">
    <property type="entry name" value="GroES-like"/>
    <property type="match status" value="1"/>
</dbReference>
<dbReference type="InterPro" id="IPR013154">
    <property type="entry name" value="ADH-like_N"/>
</dbReference>
<protein>
    <submittedName>
        <fullName evidence="2">NAD(P)-dependent alcohol dehydrogenase</fullName>
    </submittedName>
</protein>
<dbReference type="CDD" id="cd08276">
    <property type="entry name" value="MDR7"/>
    <property type="match status" value="1"/>
</dbReference>
<dbReference type="Gene3D" id="3.90.180.10">
    <property type="entry name" value="Medium-chain alcohol dehydrogenases, catalytic domain"/>
    <property type="match status" value="1"/>
</dbReference>
<dbReference type="Pfam" id="PF00107">
    <property type="entry name" value="ADH_zinc_N"/>
    <property type="match status" value="1"/>
</dbReference>
<evidence type="ECO:0000313" key="3">
    <source>
        <dbReference type="Proteomes" id="UP000830198"/>
    </source>
</evidence>
<evidence type="ECO:0000259" key="1">
    <source>
        <dbReference type="SMART" id="SM00829"/>
    </source>
</evidence>
<dbReference type="PANTHER" id="PTHR45033">
    <property type="match status" value="1"/>
</dbReference>
<keyword evidence="3" id="KW-1185">Reference proteome</keyword>
<organism evidence="2 3">
    <name type="scientific">Chitinophaga filiformis</name>
    <name type="common">Myxococcus filiformis</name>
    <name type="synonym">Flexibacter filiformis</name>
    <dbReference type="NCBI Taxonomy" id="104663"/>
    <lineage>
        <taxon>Bacteria</taxon>
        <taxon>Pseudomonadati</taxon>
        <taxon>Bacteroidota</taxon>
        <taxon>Chitinophagia</taxon>
        <taxon>Chitinophagales</taxon>
        <taxon>Chitinophagaceae</taxon>
        <taxon>Chitinophaga</taxon>
    </lineage>
</organism>
<dbReference type="Pfam" id="PF08240">
    <property type="entry name" value="ADH_N"/>
    <property type="match status" value="1"/>
</dbReference>
<dbReference type="SUPFAM" id="SSF51735">
    <property type="entry name" value="NAD(P)-binding Rossmann-fold domains"/>
    <property type="match status" value="1"/>
</dbReference>
<dbReference type="InterPro" id="IPR011032">
    <property type="entry name" value="GroES-like_sf"/>
</dbReference>
<evidence type="ECO:0000313" key="2">
    <source>
        <dbReference type="EMBL" id="UPK67429.1"/>
    </source>
</evidence>
<proteinExistence type="predicted"/>
<dbReference type="SMART" id="SM00829">
    <property type="entry name" value="PKS_ER"/>
    <property type="match status" value="1"/>
</dbReference>
<dbReference type="InterPro" id="IPR036291">
    <property type="entry name" value="NAD(P)-bd_dom_sf"/>
</dbReference>
<feature type="domain" description="Enoyl reductase (ER)" evidence="1">
    <location>
        <begin position="30"/>
        <end position="351"/>
    </location>
</feature>
<dbReference type="Gene3D" id="3.40.50.720">
    <property type="entry name" value="NAD(P)-binding Rossmann-like Domain"/>
    <property type="match status" value="1"/>
</dbReference>
<gene>
    <name evidence="2" type="ORF">MYF79_21025</name>
</gene>
<reference evidence="2 3" key="1">
    <citation type="submission" date="2022-04" db="EMBL/GenBank/DDBJ databases">
        <title>The arsenic-methylating capacity of Chitinophaga filiformis YT5 during chitin decomposition.</title>
        <authorList>
            <person name="Chen G."/>
            <person name="Liang Y."/>
        </authorList>
    </citation>
    <scope>NUCLEOTIDE SEQUENCE [LARGE SCALE GENOMIC DNA]</scope>
    <source>
        <strain evidence="2 3">YT5</strain>
    </source>
</reference>
<dbReference type="RefSeq" id="WP_247809808.1">
    <property type="nucleotide sequence ID" value="NZ_CP095855.1"/>
</dbReference>
<dbReference type="EMBL" id="CP095855">
    <property type="protein sequence ID" value="UPK67429.1"/>
    <property type="molecule type" value="Genomic_DNA"/>
</dbReference>
<dbReference type="Proteomes" id="UP000830198">
    <property type="component" value="Chromosome"/>
</dbReference>